<dbReference type="PANTHER" id="PTHR43401">
    <property type="entry name" value="L-THREONINE 3-DEHYDROGENASE"/>
    <property type="match status" value="1"/>
</dbReference>
<dbReference type="SUPFAM" id="SSF51735">
    <property type="entry name" value="NAD(P)-binding Rossmann-fold domains"/>
    <property type="match status" value="1"/>
</dbReference>
<dbReference type="PANTHER" id="PTHR43401:SF5">
    <property type="entry name" value="ALCOHOL DEHYDROGENASE-RELATED"/>
    <property type="match status" value="1"/>
</dbReference>
<keyword evidence="1" id="KW-0560">Oxidoreductase</keyword>
<dbReference type="Gene3D" id="3.90.180.10">
    <property type="entry name" value="Medium-chain alcohol dehydrogenases, catalytic domain"/>
    <property type="match status" value="1"/>
</dbReference>
<dbReference type="InterPro" id="IPR013154">
    <property type="entry name" value="ADH-like_N"/>
</dbReference>
<reference evidence="3" key="1">
    <citation type="submission" date="2021-01" db="EMBL/GenBank/DDBJ databases">
        <authorList>
            <person name="Corre E."/>
            <person name="Pelletier E."/>
            <person name="Niang G."/>
            <person name="Scheremetjew M."/>
            <person name="Finn R."/>
            <person name="Kale V."/>
            <person name="Holt S."/>
            <person name="Cochrane G."/>
            <person name="Meng A."/>
            <person name="Brown T."/>
            <person name="Cohen L."/>
        </authorList>
    </citation>
    <scope>NUCLEOTIDE SEQUENCE</scope>
    <source>
        <strain evidence="3">GSO104</strain>
    </source>
</reference>
<sequence length="362" mass="39133">MRAAVYEKFGGPIQIRNIPIPTPPPNGVLIQVKATGVCRSDWHGWKGHDSDIHTHGLPFVPGHEVSGIVVQVGEGTKRIKVGDYVVIPFILSCGTCDQCCVYNQPTVCEQQQQPGFTMLGSFCEYLAIPRADRNLRVMPSNVSFVEAAALGCRFTTAYRAVVQQGRIREEGVKVVAIFGCGGLGLSCIMVAKCFGAQRILAVDVNAAALNKAMELGATDVIDAKGNDDEYTRKEVLNLTNNKGADLSIDAAGFASTSENAVYCTRRGGRMVQVGLPIGEKRTPQIPMGLVAGREIEIFGSHGFAANDMPDILELVSRGKLDPKQLVEREVSLEEGAKAIEDMDFGSPLGITMVTRFKEFSRL</sequence>
<dbReference type="SUPFAM" id="SSF50129">
    <property type="entry name" value="GroES-like"/>
    <property type="match status" value="1"/>
</dbReference>
<dbReference type="AlphaFoldDB" id="A0A7S4VWP2"/>
<feature type="domain" description="Enoyl reductase (ER)" evidence="2">
    <location>
        <begin position="10"/>
        <end position="353"/>
    </location>
</feature>
<gene>
    <name evidence="3" type="ORF">DBRI00130_LOCUS23701</name>
</gene>
<dbReference type="GO" id="GO:0016491">
    <property type="term" value="F:oxidoreductase activity"/>
    <property type="evidence" value="ECO:0007669"/>
    <property type="project" value="UniProtKB-KW"/>
</dbReference>
<organism evidence="3">
    <name type="scientific">Ditylum brightwellii</name>
    <dbReference type="NCBI Taxonomy" id="49249"/>
    <lineage>
        <taxon>Eukaryota</taxon>
        <taxon>Sar</taxon>
        <taxon>Stramenopiles</taxon>
        <taxon>Ochrophyta</taxon>
        <taxon>Bacillariophyta</taxon>
        <taxon>Mediophyceae</taxon>
        <taxon>Lithodesmiophycidae</taxon>
        <taxon>Lithodesmiales</taxon>
        <taxon>Lithodesmiaceae</taxon>
        <taxon>Ditylum</taxon>
    </lineage>
</organism>
<dbReference type="SMART" id="SM00829">
    <property type="entry name" value="PKS_ER"/>
    <property type="match status" value="1"/>
</dbReference>
<evidence type="ECO:0000259" key="2">
    <source>
        <dbReference type="SMART" id="SM00829"/>
    </source>
</evidence>
<dbReference type="InterPro" id="IPR050129">
    <property type="entry name" value="Zn_alcohol_dh"/>
</dbReference>
<dbReference type="Pfam" id="PF08240">
    <property type="entry name" value="ADH_N"/>
    <property type="match status" value="1"/>
</dbReference>
<dbReference type="EMBL" id="HBNS01030179">
    <property type="protein sequence ID" value="CAE4623944.1"/>
    <property type="molecule type" value="Transcribed_RNA"/>
</dbReference>
<dbReference type="InterPro" id="IPR020843">
    <property type="entry name" value="ER"/>
</dbReference>
<dbReference type="Pfam" id="PF00107">
    <property type="entry name" value="ADH_zinc_N"/>
    <property type="match status" value="1"/>
</dbReference>
<protein>
    <recommendedName>
        <fullName evidence="2">Enoyl reductase (ER) domain-containing protein</fullName>
    </recommendedName>
</protein>
<dbReference type="InterPro" id="IPR011032">
    <property type="entry name" value="GroES-like_sf"/>
</dbReference>
<proteinExistence type="predicted"/>
<evidence type="ECO:0000256" key="1">
    <source>
        <dbReference type="ARBA" id="ARBA00023002"/>
    </source>
</evidence>
<dbReference type="InterPro" id="IPR036291">
    <property type="entry name" value="NAD(P)-bd_dom_sf"/>
</dbReference>
<name>A0A7S4VWP2_9STRA</name>
<evidence type="ECO:0000313" key="3">
    <source>
        <dbReference type="EMBL" id="CAE4623944.1"/>
    </source>
</evidence>
<accession>A0A7S4VWP2</accession>
<dbReference type="InterPro" id="IPR013149">
    <property type="entry name" value="ADH-like_C"/>
</dbReference>